<dbReference type="InterPro" id="IPR015943">
    <property type="entry name" value="WD40/YVTN_repeat-like_dom_sf"/>
</dbReference>
<proteinExistence type="inferred from homology"/>
<evidence type="ECO:0000256" key="4">
    <source>
        <dbReference type="ARBA" id="ARBA00022448"/>
    </source>
</evidence>
<evidence type="ECO:0000256" key="5">
    <source>
        <dbReference type="ARBA" id="ARBA00022454"/>
    </source>
</evidence>
<dbReference type="OrthoDB" id="103454at2759"/>
<keyword evidence="12" id="KW-0137">Centromere</keyword>
<dbReference type="PANTHER" id="PTHR13405">
    <property type="entry name" value="NUCLEAR PORE COMPLEX PROTEIN NUP133"/>
    <property type="match status" value="1"/>
</dbReference>
<dbReference type="Gene3D" id="1.25.40.700">
    <property type="match status" value="1"/>
</dbReference>
<dbReference type="AlphaFoldDB" id="A0A8C5MMT1"/>
<reference evidence="19" key="2">
    <citation type="submission" date="2025-09" db="UniProtKB">
        <authorList>
            <consortium name="Ensembl"/>
        </authorList>
    </citation>
    <scope>IDENTIFICATION</scope>
</reference>
<keyword evidence="5" id="KW-0158">Chromosome</keyword>
<dbReference type="GO" id="GO:0006606">
    <property type="term" value="P:protein import into nucleus"/>
    <property type="evidence" value="ECO:0007669"/>
    <property type="project" value="TreeGrafter"/>
</dbReference>
<evidence type="ECO:0000256" key="1">
    <source>
        <dbReference type="ARBA" id="ARBA00004567"/>
    </source>
</evidence>
<organism evidence="19 20">
    <name type="scientific">Leptobrachium leishanense</name>
    <name type="common">Leishan spiny toad</name>
    <dbReference type="NCBI Taxonomy" id="445787"/>
    <lineage>
        <taxon>Eukaryota</taxon>
        <taxon>Metazoa</taxon>
        <taxon>Chordata</taxon>
        <taxon>Craniata</taxon>
        <taxon>Vertebrata</taxon>
        <taxon>Euteleostomi</taxon>
        <taxon>Amphibia</taxon>
        <taxon>Batrachia</taxon>
        <taxon>Anura</taxon>
        <taxon>Pelobatoidea</taxon>
        <taxon>Megophryidae</taxon>
        <taxon>Leptobrachium</taxon>
    </lineage>
</organism>
<evidence type="ECO:0000313" key="20">
    <source>
        <dbReference type="Proteomes" id="UP000694569"/>
    </source>
</evidence>
<dbReference type="FunFam" id="1.20.58.1380:FF:000001">
    <property type="entry name" value="Nuclear pore complex protein Nup133"/>
    <property type="match status" value="1"/>
</dbReference>
<keyword evidence="11" id="KW-0539">Nucleus</keyword>
<dbReference type="Pfam" id="PF03177">
    <property type="entry name" value="Nucleoporin_C"/>
    <property type="match status" value="1"/>
</dbReference>
<dbReference type="GO" id="GO:0017056">
    <property type="term" value="F:structural constituent of nuclear pore"/>
    <property type="evidence" value="ECO:0007669"/>
    <property type="project" value="InterPro"/>
</dbReference>
<evidence type="ECO:0000259" key="17">
    <source>
        <dbReference type="Pfam" id="PF03177"/>
    </source>
</evidence>
<dbReference type="Pfam" id="PF08801">
    <property type="entry name" value="Nucleoporin_N"/>
    <property type="match status" value="1"/>
</dbReference>
<evidence type="ECO:0000256" key="6">
    <source>
        <dbReference type="ARBA" id="ARBA00022816"/>
    </source>
</evidence>
<gene>
    <name evidence="19" type="primary">NUP133</name>
</gene>
<dbReference type="FunFam" id="2.130.10.10:FF:000238">
    <property type="entry name" value="Nuclear pore complex protein Nup133"/>
    <property type="match status" value="1"/>
</dbReference>
<evidence type="ECO:0000256" key="14">
    <source>
        <dbReference type="ARBA" id="ARBA00061981"/>
    </source>
</evidence>
<comment type="function">
    <text evidence="13">Involved in poly(A)+ RNA transport. Involved in nephrogenesis.</text>
</comment>
<comment type="subunit">
    <text evidence="14">Forms part of the Nup160 subcomplex in the nuclear pore which is composed of NUP160, NUP133, NUP107 and Nup96. This complex plays a role in RNA export and in tethering Nup98 and NUP153 to the nucleus.</text>
</comment>
<evidence type="ECO:0000313" key="19">
    <source>
        <dbReference type="Ensembl" id="ENSLLEP00000016950.1"/>
    </source>
</evidence>
<evidence type="ECO:0000256" key="8">
    <source>
        <dbReference type="ARBA" id="ARBA00022927"/>
    </source>
</evidence>
<keyword evidence="6" id="KW-0509">mRNA transport</keyword>
<dbReference type="GO" id="GO:0000776">
    <property type="term" value="C:kinetochore"/>
    <property type="evidence" value="ECO:0007669"/>
    <property type="project" value="UniProtKB-KW"/>
</dbReference>
<protein>
    <recommendedName>
        <fullName evidence="15">Nuclear pore complex protein Nup133</fullName>
    </recommendedName>
</protein>
<evidence type="ECO:0000256" key="15">
    <source>
        <dbReference type="ARBA" id="ARBA00068592"/>
    </source>
</evidence>
<keyword evidence="9" id="KW-0811">Translocation</keyword>
<evidence type="ECO:0000256" key="13">
    <source>
        <dbReference type="ARBA" id="ARBA00055775"/>
    </source>
</evidence>
<comment type="subcellular location">
    <subcellularLocation>
        <location evidence="2">Chromosome</location>
        <location evidence="2">Centromere</location>
        <location evidence="2">Kinetochore</location>
    </subcellularLocation>
    <subcellularLocation>
        <location evidence="1">Nucleus</location>
        <location evidence="1">Nuclear pore complex</location>
    </subcellularLocation>
</comment>
<dbReference type="FunFam" id="1.25.40.700:FF:000001">
    <property type="entry name" value="Nuclear pore complex protein"/>
    <property type="match status" value="1"/>
</dbReference>
<accession>A0A8C5MMT1</accession>
<keyword evidence="4" id="KW-0813">Transport</keyword>
<dbReference type="Gene3D" id="1.20.58.1380">
    <property type="match status" value="1"/>
</dbReference>
<reference evidence="19" key="1">
    <citation type="submission" date="2025-08" db="UniProtKB">
        <authorList>
            <consortium name="Ensembl"/>
        </authorList>
    </citation>
    <scope>IDENTIFICATION</scope>
</reference>
<evidence type="ECO:0000256" key="11">
    <source>
        <dbReference type="ARBA" id="ARBA00023242"/>
    </source>
</evidence>
<dbReference type="GeneTree" id="ENSGT00390000011529"/>
<keyword evidence="10" id="KW-0906">Nuclear pore complex</keyword>
<dbReference type="PANTHER" id="PTHR13405:SF11">
    <property type="entry name" value="NUCLEAR PORE COMPLEX PROTEIN NUP133"/>
    <property type="match status" value="1"/>
</dbReference>
<keyword evidence="8" id="KW-0653">Protein transport</keyword>
<evidence type="ECO:0000256" key="2">
    <source>
        <dbReference type="ARBA" id="ARBA00004629"/>
    </source>
</evidence>
<dbReference type="GO" id="GO:0048731">
    <property type="term" value="P:system development"/>
    <property type="evidence" value="ECO:0007669"/>
    <property type="project" value="UniProtKB-ARBA"/>
</dbReference>
<dbReference type="SUPFAM" id="SSF117289">
    <property type="entry name" value="Nucleoporin domain"/>
    <property type="match status" value="1"/>
</dbReference>
<evidence type="ECO:0000259" key="18">
    <source>
        <dbReference type="Pfam" id="PF08801"/>
    </source>
</evidence>
<comment type="similarity">
    <text evidence="3">Belongs to the nucleoporin Nup133 family.</text>
</comment>
<dbReference type="InterPro" id="IPR037624">
    <property type="entry name" value="Nup133-like"/>
</dbReference>
<evidence type="ECO:0000256" key="12">
    <source>
        <dbReference type="ARBA" id="ARBA00023328"/>
    </source>
</evidence>
<dbReference type="GO" id="GO:0031080">
    <property type="term" value="C:nuclear pore outer ring"/>
    <property type="evidence" value="ECO:0007669"/>
    <property type="project" value="TreeGrafter"/>
</dbReference>
<evidence type="ECO:0000256" key="7">
    <source>
        <dbReference type="ARBA" id="ARBA00022838"/>
    </source>
</evidence>
<feature type="compositionally biased region" description="Polar residues" evidence="16">
    <location>
        <begin position="20"/>
        <end position="38"/>
    </location>
</feature>
<feature type="region of interest" description="Disordered" evidence="16">
    <location>
        <begin position="1"/>
        <end position="54"/>
    </location>
</feature>
<sequence>MFSSPRTQSAATARRPLNSRVPSVRSSLGPGATSSPSAIFSPAGRRVSSIGSRGTPSRIVLHPTASETVNYDVQLFGSSLPVKVMEALTTADADEFLTVKIHEAGWAWLVYCDHLIIWKITQSSSTKFMVCKELQLPPSDYKCSADLVDIYIHSSEGTSGQLITVMASTCEGSVRYWPSLMHEGSYSEAYTDFGDSFCEFMTSAKAGSFVLSSSKNQLVRLIPDVSGKINQHVMHQGQGMLSGIGRRVSSLFGMLSPTVESNLRAVLWDKVDCFYTLTDSSINKWELEDTSECHVLSWEMSKVLKESISDAIWGSESDYNSIKEEIHFEYLDLSQNIDGLVILVAAWHPRESPCLAYYTLVTVKDEGYNVSDEVVVEVTRFNPPFQSKDALFCQLIIPNLNSHAACLCTRDAIFACSTASTRGFMPQEKIPFETQGDNILGAGSYGGLPIFFAKKSGLLAVSARESVSVLPHNLEDSISSSLDVPSSQALLMDTSRRTESVAHDKTKLLKAAFLQYCRKDLVGAQSTVDNLFPPDAEVGSDDELDEAIAQISVDLIDDYPASDPRWAHSVPEEAAGFCNISLILLHQLEDKMKAHSFYLDFLQEVGLFGRLGTCQVRGTLMATRLLLCEHAEKLSAAIVLKNHHTRLPAVVNAAIQLALNKRMRSVPQSLTAPDVYFREISQMDIIFECFIDKEEADLENTIIDTVEWGHINVNVNTILKDMLHAACQYRENKRSLYESEDLEEEPEFIPWTASTGPDGIRAVIARQHSIILKKVYPQADTNLRNTLIEQLVALLNYFLDDYVTQLKSVDRPNNQKRYSTLEAEYTQKRSELLSPLLTLGQYTWASSLAEKYCDFDILVQICDLTDNQTRLQQYMTQFTDQNFSDFLFRWYLEKGKRGKLLSQPVSQHGQLASFLQAHEHLSWLHEIQIKDFEKAHRTLQTLANMETRYFCKKRTLLGLSKLAAWASDFPEDLLKEKMDEISEEELFLLHQETLPSQLLEEKQLDLNVMPVLSALELINLYISEENRRANEYDFKKALDLLDYINEEDVDVDKEELKLEILCKAIKRDTWTAVEGMDDPIDATKDAVFVKVLQQLLNKGTDLRQYLPDVETLLQSDELFSLQSNSYFEYLLKANYEFYVKEHP</sequence>
<evidence type="ECO:0000256" key="9">
    <source>
        <dbReference type="ARBA" id="ARBA00023010"/>
    </source>
</evidence>
<dbReference type="GO" id="GO:0016973">
    <property type="term" value="P:poly(A)+ mRNA export from nucleus"/>
    <property type="evidence" value="ECO:0007669"/>
    <property type="project" value="TreeGrafter"/>
</dbReference>
<feature type="compositionally biased region" description="Polar residues" evidence="16">
    <location>
        <begin position="1"/>
        <end position="11"/>
    </location>
</feature>
<evidence type="ECO:0000256" key="10">
    <source>
        <dbReference type="ARBA" id="ARBA00023132"/>
    </source>
</evidence>
<keyword evidence="7" id="KW-0995">Kinetochore</keyword>
<dbReference type="GO" id="GO:0000972">
    <property type="term" value="P:transcription-dependent tethering of RNA polymerase II gene DNA at nuclear periphery"/>
    <property type="evidence" value="ECO:0007669"/>
    <property type="project" value="TreeGrafter"/>
</dbReference>
<dbReference type="GO" id="GO:0048513">
    <property type="term" value="P:animal organ development"/>
    <property type="evidence" value="ECO:0007669"/>
    <property type="project" value="UniProtKB-ARBA"/>
</dbReference>
<feature type="domain" description="Nucleoporin Nup133/Nup155-like C-terminal" evidence="17">
    <location>
        <begin position="795"/>
        <end position="1022"/>
    </location>
</feature>
<dbReference type="InterPro" id="IPR007187">
    <property type="entry name" value="Nucleoporin_Nup133/Nup155_C"/>
</dbReference>
<dbReference type="InterPro" id="IPR014908">
    <property type="entry name" value="Nucleoporin_Nup133/Nup155_N"/>
</dbReference>
<dbReference type="Ensembl" id="ENSLLET00000017593.1">
    <property type="protein sequence ID" value="ENSLLEP00000016950.1"/>
    <property type="gene ID" value="ENSLLEG00000010611.1"/>
</dbReference>
<feature type="domain" description="Nucleoporin Nup133/Nup155-like N-terminal" evidence="18">
    <location>
        <begin position="79"/>
        <end position="420"/>
    </location>
</feature>
<evidence type="ECO:0000256" key="16">
    <source>
        <dbReference type="SAM" id="MobiDB-lite"/>
    </source>
</evidence>
<evidence type="ECO:0000256" key="3">
    <source>
        <dbReference type="ARBA" id="ARBA00005569"/>
    </source>
</evidence>
<dbReference type="Gene3D" id="2.130.10.10">
    <property type="entry name" value="YVTN repeat-like/Quinoprotein amine dehydrogenase"/>
    <property type="match status" value="1"/>
</dbReference>
<name>A0A8C5MMT1_9ANUR</name>
<keyword evidence="20" id="KW-1185">Reference proteome</keyword>
<dbReference type="Proteomes" id="UP000694569">
    <property type="component" value="Unplaced"/>
</dbReference>